<keyword evidence="1" id="KW-1185">Reference proteome</keyword>
<evidence type="ECO:0000313" key="2">
    <source>
        <dbReference type="RefSeq" id="XP_040941201.1"/>
    </source>
</evidence>
<name>A0ABM2ZEX8_GOSHI</name>
<sequence length="145" mass="16211">MLTNKLPPKLKDSRSFAIPHSISNQYIGKALCVLGMSINLMPMSVFKKLGIDCKADKDVPIILGRPFLATGRTVIDVQKGELTMGVNGQQITFNVFKALKCATDIDKCHAISLLDFVVEEEFEKEYHDKEHNESDSIDIDDEEPL</sequence>
<evidence type="ECO:0000313" key="1">
    <source>
        <dbReference type="Proteomes" id="UP000818029"/>
    </source>
</evidence>
<dbReference type="Gene3D" id="2.40.70.10">
    <property type="entry name" value="Acid Proteases"/>
    <property type="match status" value="1"/>
</dbReference>
<accession>A0ABM2ZEX8</accession>
<dbReference type="PANTHER" id="PTHR33067">
    <property type="entry name" value="RNA-DIRECTED DNA POLYMERASE-RELATED"/>
    <property type="match status" value="1"/>
</dbReference>
<dbReference type="GeneID" id="121212468"/>
<dbReference type="Proteomes" id="UP000818029">
    <property type="component" value="Chromosome A01"/>
</dbReference>
<gene>
    <name evidence="2" type="primary">LOC121212468</name>
</gene>
<dbReference type="PANTHER" id="PTHR33067:SF32">
    <property type="entry name" value="ASPARTIC PEPTIDASE DDI1-TYPE DOMAIN-CONTAINING PROTEIN"/>
    <property type="match status" value="1"/>
</dbReference>
<reference evidence="2" key="2">
    <citation type="submission" date="2025-08" db="UniProtKB">
        <authorList>
            <consortium name="RefSeq"/>
        </authorList>
    </citation>
    <scope>IDENTIFICATION</scope>
</reference>
<dbReference type="RefSeq" id="XP_040941201.1">
    <property type="nucleotide sequence ID" value="XM_041085267.1"/>
</dbReference>
<proteinExistence type="predicted"/>
<dbReference type="InterPro" id="IPR021109">
    <property type="entry name" value="Peptidase_aspartic_dom_sf"/>
</dbReference>
<organism evidence="1 2">
    <name type="scientific">Gossypium hirsutum</name>
    <name type="common">Upland cotton</name>
    <name type="synonym">Gossypium mexicanum</name>
    <dbReference type="NCBI Taxonomy" id="3635"/>
    <lineage>
        <taxon>Eukaryota</taxon>
        <taxon>Viridiplantae</taxon>
        <taxon>Streptophyta</taxon>
        <taxon>Embryophyta</taxon>
        <taxon>Tracheophyta</taxon>
        <taxon>Spermatophyta</taxon>
        <taxon>Magnoliopsida</taxon>
        <taxon>eudicotyledons</taxon>
        <taxon>Gunneridae</taxon>
        <taxon>Pentapetalae</taxon>
        <taxon>rosids</taxon>
        <taxon>malvids</taxon>
        <taxon>Malvales</taxon>
        <taxon>Malvaceae</taxon>
        <taxon>Malvoideae</taxon>
        <taxon>Gossypium</taxon>
    </lineage>
</organism>
<protein>
    <submittedName>
        <fullName evidence="2">Uncharacterized protein</fullName>
    </submittedName>
</protein>
<reference evidence="1" key="1">
    <citation type="journal article" date="2020" name="Nat. Genet.">
        <title>Genomic diversifications of five Gossypium allopolyploid species and their impact on cotton improvement.</title>
        <authorList>
            <person name="Chen Z.J."/>
            <person name="Sreedasyam A."/>
            <person name="Ando A."/>
            <person name="Song Q."/>
            <person name="De Santiago L.M."/>
            <person name="Hulse-Kemp A.M."/>
            <person name="Ding M."/>
            <person name="Ye W."/>
            <person name="Kirkbride R.C."/>
            <person name="Jenkins J."/>
            <person name="Plott C."/>
            <person name="Lovell J."/>
            <person name="Lin Y.M."/>
            <person name="Vaughn R."/>
            <person name="Liu B."/>
            <person name="Simpson S."/>
            <person name="Scheffler B.E."/>
            <person name="Wen L."/>
            <person name="Saski C.A."/>
            <person name="Grover C.E."/>
            <person name="Hu G."/>
            <person name="Conover J.L."/>
            <person name="Carlson J.W."/>
            <person name="Shu S."/>
            <person name="Boston L.B."/>
            <person name="Williams M."/>
            <person name="Peterson D.G."/>
            <person name="McGee K."/>
            <person name="Jones D.C."/>
            <person name="Wendel J.F."/>
            <person name="Stelly D.M."/>
            <person name="Grimwood J."/>
            <person name="Schmutz J."/>
        </authorList>
    </citation>
    <scope>NUCLEOTIDE SEQUENCE [LARGE SCALE GENOMIC DNA]</scope>
    <source>
        <strain evidence="1">cv. TM-1</strain>
    </source>
</reference>